<comment type="caution">
    <text evidence="1">The sequence shown here is derived from an EMBL/GenBank/DDBJ whole genome shotgun (WGS) entry which is preliminary data.</text>
</comment>
<organism evidence="1">
    <name type="scientific">termite gut metagenome</name>
    <dbReference type="NCBI Taxonomy" id="433724"/>
    <lineage>
        <taxon>unclassified sequences</taxon>
        <taxon>metagenomes</taxon>
        <taxon>organismal metagenomes</taxon>
    </lineage>
</organism>
<proteinExistence type="predicted"/>
<reference evidence="1" key="1">
    <citation type="submission" date="2019-03" db="EMBL/GenBank/DDBJ databases">
        <title>Single cell metagenomics reveals metabolic interactions within the superorganism composed of flagellate Streblomastix strix and complex community of Bacteroidetes bacteria on its surface.</title>
        <authorList>
            <person name="Treitli S.C."/>
            <person name="Kolisko M."/>
            <person name="Husnik F."/>
            <person name="Keeling P."/>
            <person name="Hampl V."/>
        </authorList>
    </citation>
    <scope>NUCLEOTIDE SEQUENCE</scope>
    <source>
        <strain evidence="1">STM</strain>
    </source>
</reference>
<gene>
    <name evidence="1" type="ORF">EZS27_013304</name>
</gene>
<accession>A0A5J4RZ90</accession>
<sequence length="111" mass="12927">MKTSVWLTYDLGVKGDYKGLYAWLDDHEAIECGNNLAYFKYEFNDNDSFENNLRKDLERKVTFEPGNRIYVVRVKNIDGQKKTIGSFLIGKRKASSWEGYGEKVDDTKEIE</sequence>
<dbReference type="AlphaFoldDB" id="A0A5J4RZ90"/>
<protein>
    <submittedName>
        <fullName evidence="1">Uncharacterized protein</fullName>
    </submittedName>
</protein>
<dbReference type="EMBL" id="SNRY01000593">
    <property type="protein sequence ID" value="KAA6338722.1"/>
    <property type="molecule type" value="Genomic_DNA"/>
</dbReference>
<name>A0A5J4RZ90_9ZZZZ</name>
<evidence type="ECO:0000313" key="1">
    <source>
        <dbReference type="EMBL" id="KAA6338722.1"/>
    </source>
</evidence>